<protein>
    <submittedName>
        <fullName evidence="1">Uncharacterized protein</fullName>
    </submittedName>
</protein>
<name>A0A381T970_9ZZZZ</name>
<gene>
    <name evidence="1" type="ORF">METZ01_LOCUS64071</name>
</gene>
<dbReference type="AlphaFoldDB" id="A0A381T970"/>
<reference evidence="1" key="1">
    <citation type="submission" date="2018-05" db="EMBL/GenBank/DDBJ databases">
        <authorList>
            <person name="Lanie J.A."/>
            <person name="Ng W.-L."/>
            <person name="Kazmierczak K.M."/>
            <person name="Andrzejewski T.M."/>
            <person name="Davidsen T.M."/>
            <person name="Wayne K.J."/>
            <person name="Tettelin H."/>
            <person name="Glass J.I."/>
            <person name="Rusch D."/>
            <person name="Podicherti R."/>
            <person name="Tsui H.-C.T."/>
            <person name="Winkler M.E."/>
        </authorList>
    </citation>
    <scope>NUCLEOTIDE SEQUENCE</scope>
</reference>
<evidence type="ECO:0000313" key="1">
    <source>
        <dbReference type="EMBL" id="SVA11217.1"/>
    </source>
</evidence>
<organism evidence="1">
    <name type="scientific">marine metagenome</name>
    <dbReference type="NCBI Taxonomy" id="408172"/>
    <lineage>
        <taxon>unclassified sequences</taxon>
        <taxon>metagenomes</taxon>
        <taxon>ecological metagenomes</taxon>
    </lineage>
</organism>
<proteinExistence type="predicted"/>
<sequence length="55" mass="6270">MEIDIPTSRYDEIEQLIGSDASPVGIDAKKTHILILHKLIEIERRLARIESKGTR</sequence>
<dbReference type="EMBL" id="UINC01004029">
    <property type="protein sequence ID" value="SVA11217.1"/>
    <property type="molecule type" value="Genomic_DNA"/>
</dbReference>
<accession>A0A381T970</accession>